<evidence type="ECO:0000256" key="3">
    <source>
        <dbReference type="ARBA" id="ARBA00022705"/>
    </source>
</evidence>
<keyword evidence="1" id="KW-0808">Transferase</keyword>
<accession>A0A0C7P2F5</accession>
<dbReference type="AlphaFoldDB" id="A0A0C7P2F5"/>
<proteinExistence type="predicted"/>
<dbReference type="STRING" id="1006576.DTL3_0830"/>
<name>A0A0C7P2F5_DEFTU</name>
<dbReference type="PANTHER" id="PTHR34388:SF1">
    <property type="entry name" value="DNA POLYMERASE III SUBUNIT DELTA"/>
    <property type="match status" value="1"/>
</dbReference>
<evidence type="ECO:0000256" key="1">
    <source>
        <dbReference type="ARBA" id="ARBA00022679"/>
    </source>
</evidence>
<dbReference type="Proteomes" id="UP000032809">
    <property type="component" value="Chromosome I"/>
</dbReference>
<dbReference type="GO" id="GO:0003887">
    <property type="term" value="F:DNA-directed DNA polymerase activity"/>
    <property type="evidence" value="ECO:0007669"/>
    <property type="project" value="UniProtKB-KW"/>
</dbReference>
<keyword evidence="3" id="KW-0235">DNA replication</keyword>
<evidence type="ECO:0000256" key="2">
    <source>
        <dbReference type="ARBA" id="ARBA00022695"/>
    </source>
</evidence>
<dbReference type="HOGENOM" id="CLU_888159_0_0_0"/>
<dbReference type="Gene3D" id="1.10.8.60">
    <property type="match status" value="1"/>
</dbReference>
<reference evidence="6" key="1">
    <citation type="submission" date="2014-11" db="EMBL/GenBank/DDBJ databases">
        <authorList>
            <person name="Wibberg D."/>
        </authorList>
    </citation>
    <scope>NUCLEOTIDE SEQUENCE [LARGE SCALE GENOMIC DNA]</scope>
    <source>
        <strain evidence="6">L3</strain>
    </source>
</reference>
<evidence type="ECO:0000313" key="5">
    <source>
        <dbReference type="EMBL" id="CEP78139.1"/>
    </source>
</evidence>
<protein>
    <submittedName>
        <fullName evidence="5">DNA polymerase III, delta subunit</fullName>
    </submittedName>
</protein>
<dbReference type="KEGG" id="dtn:DTL3_0830"/>
<dbReference type="InterPro" id="IPR027417">
    <property type="entry name" value="P-loop_NTPase"/>
</dbReference>
<dbReference type="RefSeq" id="WP_045087650.1">
    <property type="nucleotide sequence ID" value="NZ_LN824141.1"/>
</dbReference>
<gene>
    <name evidence="5" type="primary">holA</name>
    <name evidence="5" type="ORF">DTL3_0830</name>
</gene>
<keyword evidence="4" id="KW-0239">DNA-directed DNA polymerase</keyword>
<dbReference type="EMBL" id="LN824141">
    <property type="protein sequence ID" value="CEP78139.1"/>
    <property type="molecule type" value="Genomic_DNA"/>
</dbReference>
<dbReference type="GO" id="GO:0006261">
    <property type="term" value="P:DNA-templated DNA replication"/>
    <property type="evidence" value="ECO:0007669"/>
    <property type="project" value="TreeGrafter"/>
</dbReference>
<sequence length="330" mass="38839">METILMLGDSKILKNKKIEEIIDNNKNAELVRISSENYDDEVLDKTFTMGSLFAKEKTIIFSEFTEFKIPQQEKISRFLSKQKETFIGTVIIDAKRESKALSNIKFDKKFEFPLPLPWQDDLWIKFVKNISTMFGKNIDDETVYRLLELIGKNEELLYEEIRKVSIYTDKEKISYEEVKDILSSFPTITYEELCYSLAKKNFVQTLDKFTTLTNSPQFSPIALNSYLFNYYLDFLSVMLNTETKFSYSWPEISKISKDSEVSQQRVASFLGFNFKTDKERKINLKKLYTSASIENILLKIEEIDRLLKMGENPKVLFSNLFHYICYEDKH</sequence>
<evidence type="ECO:0000313" key="6">
    <source>
        <dbReference type="Proteomes" id="UP000032809"/>
    </source>
</evidence>
<keyword evidence="6" id="KW-1185">Reference proteome</keyword>
<dbReference type="SUPFAM" id="SSF52540">
    <property type="entry name" value="P-loop containing nucleoside triphosphate hydrolases"/>
    <property type="match status" value="1"/>
</dbReference>
<keyword evidence="2" id="KW-0548">Nucleotidyltransferase</keyword>
<dbReference type="InterPro" id="IPR005790">
    <property type="entry name" value="DNA_polIII_delta"/>
</dbReference>
<organism evidence="5 6">
    <name type="scientific">Defluviitoga tunisiensis</name>
    <dbReference type="NCBI Taxonomy" id="1006576"/>
    <lineage>
        <taxon>Bacteria</taxon>
        <taxon>Thermotogati</taxon>
        <taxon>Thermotogota</taxon>
        <taxon>Thermotogae</taxon>
        <taxon>Petrotogales</taxon>
        <taxon>Petrotogaceae</taxon>
        <taxon>Defluviitoga</taxon>
    </lineage>
</organism>
<dbReference type="OrthoDB" id="41758at2"/>
<dbReference type="GO" id="GO:0003677">
    <property type="term" value="F:DNA binding"/>
    <property type="evidence" value="ECO:0007669"/>
    <property type="project" value="InterPro"/>
</dbReference>
<dbReference type="GO" id="GO:0009360">
    <property type="term" value="C:DNA polymerase III complex"/>
    <property type="evidence" value="ECO:0007669"/>
    <property type="project" value="TreeGrafter"/>
</dbReference>
<evidence type="ECO:0000256" key="4">
    <source>
        <dbReference type="ARBA" id="ARBA00022932"/>
    </source>
</evidence>
<dbReference type="PANTHER" id="PTHR34388">
    <property type="entry name" value="DNA POLYMERASE III SUBUNIT DELTA"/>
    <property type="match status" value="1"/>
</dbReference>